<evidence type="ECO:0000256" key="8">
    <source>
        <dbReference type="ARBA" id="ARBA00023128"/>
    </source>
</evidence>
<name>A0ABD3P0N2_9STRA</name>
<keyword evidence="7" id="KW-1133">Transmembrane helix</keyword>
<feature type="region of interest" description="Disordered" evidence="11">
    <location>
        <begin position="220"/>
        <end position="245"/>
    </location>
</feature>
<dbReference type="Gene3D" id="1.50.40.10">
    <property type="entry name" value="Mitochondrial carrier domain"/>
    <property type="match status" value="2"/>
</dbReference>
<evidence type="ECO:0000256" key="10">
    <source>
        <dbReference type="PROSITE-ProRule" id="PRU00282"/>
    </source>
</evidence>
<feature type="repeat" description="Solcar" evidence="10">
    <location>
        <begin position="690"/>
        <end position="774"/>
    </location>
</feature>
<keyword evidence="5" id="KW-0677">Repeat</keyword>
<keyword evidence="6" id="KW-0999">Mitochondrion inner membrane</keyword>
<dbReference type="Proteomes" id="UP001530400">
    <property type="component" value="Unassembled WGS sequence"/>
</dbReference>
<dbReference type="SUPFAM" id="SSF103506">
    <property type="entry name" value="Mitochondrial carrier"/>
    <property type="match status" value="1"/>
</dbReference>
<protein>
    <submittedName>
        <fullName evidence="12">Uncharacterized protein</fullName>
    </submittedName>
</protein>
<feature type="repeat" description="Solcar" evidence="10">
    <location>
        <begin position="578"/>
        <end position="663"/>
    </location>
</feature>
<dbReference type="InterPro" id="IPR018108">
    <property type="entry name" value="MCP_transmembrane"/>
</dbReference>
<dbReference type="PANTHER" id="PTHR45671:SF12">
    <property type="entry name" value="MITOCHONDRIAL PHOSPHATE CARRIER PROTEIN"/>
    <property type="match status" value="1"/>
</dbReference>
<dbReference type="GO" id="GO:0005743">
    <property type="term" value="C:mitochondrial inner membrane"/>
    <property type="evidence" value="ECO:0007669"/>
    <property type="project" value="UniProtKB-SubCell"/>
</dbReference>
<evidence type="ECO:0000256" key="6">
    <source>
        <dbReference type="ARBA" id="ARBA00022792"/>
    </source>
</evidence>
<dbReference type="EMBL" id="JALLPJ020000867">
    <property type="protein sequence ID" value="KAL3780963.1"/>
    <property type="molecule type" value="Genomic_DNA"/>
</dbReference>
<evidence type="ECO:0000256" key="3">
    <source>
        <dbReference type="ARBA" id="ARBA00022448"/>
    </source>
</evidence>
<keyword evidence="13" id="KW-1185">Reference proteome</keyword>
<evidence type="ECO:0000256" key="2">
    <source>
        <dbReference type="ARBA" id="ARBA00006375"/>
    </source>
</evidence>
<evidence type="ECO:0000256" key="5">
    <source>
        <dbReference type="ARBA" id="ARBA00022737"/>
    </source>
</evidence>
<reference evidence="12 13" key="1">
    <citation type="submission" date="2024-10" db="EMBL/GenBank/DDBJ databases">
        <title>Updated reference genomes for cyclostephanoid diatoms.</title>
        <authorList>
            <person name="Roberts W.R."/>
            <person name="Alverson A.J."/>
        </authorList>
    </citation>
    <scope>NUCLEOTIDE SEQUENCE [LARGE SCALE GENOMIC DNA]</scope>
    <source>
        <strain evidence="12 13">AJA010-31</strain>
    </source>
</reference>
<proteinExistence type="inferred from homology"/>
<evidence type="ECO:0000256" key="4">
    <source>
        <dbReference type="ARBA" id="ARBA00022692"/>
    </source>
</evidence>
<gene>
    <name evidence="12" type="ORF">ACHAWO_013871</name>
</gene>
<comment type="subcellular location">
    <subcellularLocation>
        <location evidence="1">Mitochondrion inner membrane</location>
        <topology evidence="1">Multi-pass membrane protein</topology>
    </subcellularLocation>
</comment>
<dbReference type="PANTHER" id="PTHR45671">
    <property type="entry name" value="SOLUTE CARRIER FAMILY 25 (MITOCHONDRIAL CARRIER PHOSPHATE CARRIER), MEMBER 3, LIKE-RELATED-RELATED"/>
    <property type="match status" value="1"/>
</dbReference>
<dbReference type="Pfam" id="PF00153">
    <property type="entry name" value="Mito_carr"/>
    <property type="match status" value="3"/>
</dbReference>
<dbReference type="PROSITE" id="PS50920">
    <property type="entry name" value="SOLCAR"/>
    <property type="match status" value="3"/>
</dbReference>
<accession>A0ABD3P0N2</accession>
<keyword evidence="3" id="KW-0813">Transport</keyword>
<evidence type="ECO:0000256" key="1">
    <source>
        <dbReference type="ARBA" id="ARBA00004448"/>
    </source>
</evidence>
<comment type="caution">
    <text evidence="12">The sequence shown here is derived from an EMBL/GenBank/DDBJ whole genome shotgun (WGS) entry which is preliminary data.</text>
</comment>
<dbReference type="InterPro" id="IPR044677">
    <property type="entry name" value="SLC25A3/Pic2/Mir1-like"/>
</dbReference>
<evidence type="ECO:0000256" key="9">
    <source>
        <dbReference type="ARBA" id="ARBA00023136"/>
    </source>
</evidence>
<keyword evidence="8" id="KW-0496">Mitochondrion</keyword>
<evidence type="ECO:0000256" key="11">
    <source>
        <dbReference type="SAM" id="MobiDB-lite"/>
    </source>
</evidence>
<sequence>MSVYIGSWNLVRAHQTNKYIAAFAHPRHQTKPLFSKRGPIHTQFTKERARGCFTLHHSDGDDSNQIDTAYTKQASLLHRRQFFASVLLATQLPLFSNAASSQQQQEILTTSRNYQQSPINRRSGITLSEPERIYPLNFITYLARFLLVFDPECQAWWYAQASAIPAKSSKEDVDRMRLDQFGQFAASVEVGLVDFEGDGGPGILLEELVKRYADISLEGSPSRKDPFSSLVTGNSTQPIQQQQQQKIRRKKEALRQIALMFSLLKEYQPVELITQLLAADDDAKIDKVIITDGGTGYLPPDIDSVKVTFPNPPTFGTAFGGSVARGKAILRETGRILKVEVIDGGSGYTKPPVVEISHPKILDSQSRALAKAILGKGNAKGSIERIEVTNFGTGFYSAKDNIDVKIISPPDSTEGKTATARAILEYQVVGVEIFDPGRGYAAERPIAVTFDPPPADGGRTAAAISYPAGKSTIFKSFLSIDDGDASNTRPSDTESPSRISPSWVQGPTSLQLLTLLPSGVGLEFDASLKRYVLATAQADQFNDSLYGTLEGMSFKPLNPIFGVRGRSPIEREKSLNASTVIRFIASGAVCSSVAHLVLTPIDVVKTKVQTKPDVYSGGIVNTFKKVLDEEGSKSFFTGWEPTFLGFFLTGGVSFFFTEYFRRLFTSLMVTNLMTQAAMSEIAAQAVTSSYEIPIVTASAATSGFLCCFILSPFDAVRIRTVTQPDFADSPFGVLPRIIREEGVLSLFSALNACILKEVPYNVVKFLVFDGFTQWAYECIPAAQEDIRLSLTISLVGGTCGGIAASIVSNPADVIVSEMKKSKSDMGPLEAASVLKQRAGWKAFSCGLQLRMIFYSLLVSLQFLLYDTVRIALGVGSDDMKLFLNVLGAALKETSDL</sequence>
<organism evidence="12 13">
    <name type="scientific">Cyclotella atomus</name>
    <dbReference type="NCBI Taxonomy" id="382360"/>
    <lineage>
        <taxon>Eukaryota</taxon>
        <taxon>Sar</taxon>
        <taxon>Stramenopiles</taxon>
        <taxon>Ochrophyta</taxon>
        <taxon>Bacillariophyta</taxon>
        <taxon>Coscinodiscophyceae</taxon>
        <taxon>Thalassiosirophycidae</taxon>
        <taxon>Stephanodiscales</taxon>
        <taxon>Stephanodiscaceae</taxon>
        <taxon>Cyclotella</taxon>
    </lineage>
</organism>
<evidence type="ECO:0000256" key="7">
    <source>
        <dbReference type="ARBA" id="ARBA00022989"/>
    </source>
</evidence>
<keyword evidence="9 10" id="KW-0472">Membrane</keyword>
<evidence type="ECO:0000313" key="13">
    <source>
        <dbReference type="Proteomes" id="UP001530400"/>
    </source>
</evidence>
<feature type="repeat" description="Solcar" evidence="10">
    <location>
        <begin position="788"/>
        <end position="871"/>
    </location>
</feature>
<keyword evidence="4 10" id="KW-0812">Transmembrane</keyword>
<feature type="compositionally biased region" description="Polar residues" evidence="11">
    <location>
        <begin position="229"/>
        <end position="238"/>
    </location>
</feature>
<dbReference type="AlphaFoldDB" id="A0ABD3P0N2"/>
<dbReference type="InterPro" id="IPR023395">
    <property type="entry name" value="MCP_dom_sf"/>
</dbReference>
<evidence type="ECO:0000313" key="12">
    <source>
        <dbReference type="EMBL" id="KAL3780963.1"/>
    </source>
</evidence>
<comment type="similarity">
    <text evidence="2">Belongs to the mitochondrial carrier (TC 2.A.29) family.</text>
</comment>